<dbReference type="Pfam" id="PF14559">
    <property type="entry name" value="TPR_19"/>
    <property type="match status" value="1"/>
</dbReference>
<sequence length="205" mass="22859">MSLCLSYSLFCSALVGAHAQLDVRVQHMNGLLAPDSNGQLASQTNNANLRVDIWYYMGRMRLQSGMPDEAYNMLSKMIELDPSYESARLNLARTYIELNDDSAAVDEMDIFISLLPRPTPDQYIGRGNMAQQIDNDGEGLVIEGLNEGVYQLGPIVSLVDLLVDSYLEQGKHENGLNSINQMPEHRRLTPAVEDLRSQLEANLLN</sequence>
<reference evidence="3" key="1">
    <citation type="submission" date="2018-06" db="EMBL/GenBank/DDBJ databases">
        <authorList>
            <person name="Cea G.-C."/>
            <person name="William W."/>
        </authorList>
    </citation>
    <scope>NUCLEOTIDE SEQUENCE [LARGE SCALE GENOMIC DNA]</scope>
    <source>
        <strain evidence="3">DB21MT-2</strain>
    </source>
</reference>
<name>A0A330M8C5_9GAMM</name>
<dbReference type="Gene3D" id="1.25.40.10">
    <property type="entry name" value="Tetratricopeptide repeat domain"/>
    <property type="match status" value="1"/>
</dbReference>
<dbReference type="Proteomes" id="UP000250123">
    <property type="component" value="Chromosome SHEWBE"/>
</dbReference>
<protein>
    <submittedName>
        <fullName evidence="2">Uncharacterized protein</fullName>
    </submittedName>
</protein>
<keyword evidence="1" id="KW-0802">TPR repeat</keyword>
<dbReference type="KEGG" id="sbk:SHEWBE_3297"/>
<accession>A0A330M8C5</accession>
<dbReference type="SUPFAM" id="SSF48452">
    <property type="entry name" value="TPR-like"/>
    <property type="match status" value="1"/>
</dbReference>
<gene>
    <name evidence="2" type="ORF">SHEWBE_3297</name>
</gene>
<organism evidence="2 3">
    <name type="scientific">Shewanella benthica</name>
    <dbReference type="NCBI Taxonomy" id="43661"/>
    <lineage>
        <taxon>Bacteria</taxon>
        <taxon>Pseudomonadati</taxon>
        <taxon>Pseudomonadota</taxon>
        <taxon>Gammaproteobacteria</taxon>
        <taxon>Alteromonadales</taxon>
        <taxon>Shewanellaceae</taxon>
        <taxon>Shewanella</taxon>
    </lineage>
</organism>
<evidence type="ECO:0000313" key="3">
    <source>
        <dbReference type="Proteomes" id="UP000250123"/>
    </source>
</evidence>
<proteinExistence type="predicted"/>
<dbReference type="EMBL" id="LS483452">
    <property type="protein sequence ID" value="SQH77260.1"/>
    <property type="molecule type" value="Genomic_DNA"/>
</dbReference>
<feature type="repeat" description="TPR" evidence="1">
    <location>
        <begin position="51"/>
        <end position="84"/>
    </location>
</feature>
<dbReference type="RefSeq" id="WP_231926313.1">
    <property type="nucleotide sequence ID" value="NZ_LS483452.1"/>
</dbReference>
<evidence type="ECO:0000313" key="2">
    <source>
        <dbReference type="EMBL" id="SQH77260.1"/>
    </source>
</evidence>
<dbReference type="InterPro" id="IPR011990">
    <property type="entry name" value="TPR-like_helical_dom_sf"/>
</dbReference>
<dbReference type="AlphaFoldDB" id="A0A330M8C5"/>
<evidence type="ECO:0000256" key="1">
    <source>
        <dbReference type="PROSITE-ProRule" id="PRU00339"/>
    </source>
</evidence>
<dbReference type="PROSITE" id="PS50005">
    <property type="entry name" value="TPR"/>
    <property type="match status" value="1"/>
</dbReference>
<dbReference type="InterPro" id="IPR019734">
    <property type="entry name" value="TPR_rpt"/>
</dbReference>